<evidence type="ECO:0000313" key="4">
    <source>
        <dbReference type="Proteomes" id="UP000290106"/>
    </source>
</evidence>
<dbReference type="GO" id="GO:0000160">
    <property type="term" value="P:phosphorelay signal transduction system"/>
    <property type="evidence" value="ECO:0007669"/>
    <property type="project" value="InterPro"/>
</dbReference>
<dbReference type="InterPro" id="IPR036641">
    <property type="entry name" value="HPT_dom_sf"/>
</dbReference>
<dbReference type="OrthoDB" id="1669200at2"/>
<dbReference type="RefSeq" id="WP_129259381.1">
    <property type="nucleotide sequence ID" value="NZ_DAWBJR010000037.1"/>
</dbReference>
<evidence type="ECO:0000259" key="2">
    <source>
        <dbReference type="PROSITE" id="PS50894"/>
    </source>
</evidence>
<dbReference type="EMBL" id="SDKC01000001">
    <property type="protein sequence ID" value="RXS74040.1"/>
    <property type="molecule type" value="Genomic_DNA"/>
</dbReference>
<name>A0A4Q1REQ5_9FIRM</name>
<gene>
    <name evidence="3" type="ORF">ETP43_01415</name>
</gene>
<feature type="modified residue" description="Phosphohistidine" evidence="1">
    <location>
        <position position="60"/>
    </location>
</feature>
<reference evidence="3 4" key="1">
    <citation type="submission" date="2019-01" db="EMBL/GenBank/DDBJ databases">
        <title>Blautia sp. nov. KGMB01111 isolated human feces.</title>
        <authorList>
            <person name="Park J.-E."/>
            <person name="Kim J.-S."/>
            <person name="Park S.-H."/>
        </authorList>
    </citation>
    <scope>NUCLEOTIDE SEQUENCE [LARGE SCALE GENOMIC DNA]</scope>
    <source>
        <strain evidence="3 4">KGMB01111</strain>
    </source>
</reference>
<dbReference type="InterPro" id="IPR008207">
    <property type="entry name" value="Sig_transdc_His_kin_Hpt_dom"/>
</dbReference>
<sequence>MNINECYQAMGADYEEVFGRLRSERLITKFVLKFPGDPSFSQLQSTLEEKNVEEAFRAAHTLKGVAQNLGFTPLYEATATLTEVLRAGNLPEDDNMMNAVAKEYERTVAAIEQLNA</sequence>
<dbReference type="Pfam" id="PF01627">
    <property type="entry name" value="Hpt"/>
    <property type="match status" value="1"/>
</dbReference>
<protein>
    <submittedName>
        <fullName evidence="3">Hpt domain-containing protein</fullName>
    </submittedName>
</protein>
<dbReference type="Proteomes" id="UP000290106">
    <property type="component" value="Unassembled WGS sequence"/>
</dbReference>
<keyword evidence="1" id="KW-0597">Phosphoprotein</keyword>
<evidence type="ECO:0000313" key="3">
    <source>
        <dbReference type="EMBL" id="RXS74040.1"/>
    </source>
</evidence>
<comment type="caution">
    <text evidence="3">The sequence shown here is derived from an EMBL/GenBank/DDBJ whole genome shotgun (WGS) entry which is preliminary data.</text>
</comment>
<organism evidence="3 4">
    <name type="scientific">Blautia faecicola</name>
    <dbReference type="NCBI Taxonomy" id="2509240"/>
    <lineage>
        <taxon>Bacteria</taxon>
        <taxon>Bacillati</taxon>
        <taxon>Bacillota</taxon>
        <taxon>Clostridia</taxon>
        <taxon>Lachnospirales</taxon>
        <taxon>Lachnospiraceae</taxon>
        <taxon>Blautia</taxon>
    </lineage>
</organism>
<dbReference type="Gene3D" id="1.20.120.160">
    <property type="entry name" value="HPT domain"/>
    <property type="match status" value="1"/>
</dbReference>
<dbReference type="AlphaFoldDB" id="A0A4Q1REQ5"/>
<feature type="domain" description="HPt" evidence="2">
    <location>
        <begin position="19"/>
        <end position="116"/>
    </location>
</feature>
<dbReference type="CDD" id="cd00088">
    <property type="entry name" value="HPT"/>
    <property type="match status" value="1"/>
</dbReference>
<dbReference type="PROSITE" id="PS50894">
    <property type="entry name" value="HPT"/>
    <property type="match status" value="1"/>
</dbReference>
<keyword evidence="4" id="KW-1185">Reference proteome</keyword>
<accession>A0A4Q1REQ5</accession>
<proteinExistence type="predicted"/>
<evidence type="ECO:0000256" key="1">
    <source>
        <dbReference type="PROSITE-ProRule" id="PRU00110"/>
    </source>
</evidence>
<dbReference type="SUPFAM" id="SSF47226">
    <property type="entry name" value="Histidine-containing phosphotransfer domain, HPT domain"/>
    <property type="match status" value="1"/>
</dbReference>